<reference evidence="1" key="1">
    <citation type="submission" date="2023-05" db="EMBL/GenBank/DDBJ databases">
        <authorList>
            <person name="Zhang X."/>
        </authorList>
    </citation>
    <scope>NUCLEOTIDE SEQUENCE</scope>
    <source>
        <strain evidence="1">BD1B2-1</strain>
    </source>
</reference>
<dbReference type="RefSeq" id="WP_314516081.1">
    <property type="nucleotide sequence ID" value="NZ_JASJOU010000012.1"/>
</dbReference>
<gene>
    <name evidence="1" type="ORF">QNI22_28435</name>
</gene>
<dbReference type="InterPro" id="IPR025293">
    <property type="entry name" value="YfiR/HmsC-like"/>
</dbReference>
<dbReference type="EMBL" id="JASJOU010000012">
    <property type="protein sequence ID" value="MDJ1504623.1"/>
    <property type="molecule type" value="Genomic_DNA"/>
</dbReference>
<evidence type="ECO:0000313" key="2">
    <source>
        <dbReference type="Proteomes" id="UP001232063"/>
    </source>
</evidence>
<dbReference type="AlphaFoldDB" id="A0AAE3RBV1"/>
<protein>
    <submittedName>
        <fullName evidence="1">YfiR family protein</fullName>
    </submittedName>
</protein>
<dbReference type="Proteomes" id="UP001232063">
    <property type="component" value="Unassembled WGS sequence"/>
</dbReference>
<comment type="caution">
    <text evidence="1">The sequence shown here is derived from an EMBL/GenBank/DDBJ whole genome shotgun (WGS) entry which is preliminary data.</text>
</comment>
<keyword evidence="2" id="KW-1185">Reference proteome</keyword>
<organism evidence="1 2">
    <name type="scientific">Xanthocytophaga agilis</name>
    <dbReference type="NCBI Taxonomy" id="3048010"/>
    <lineage>
        <taxon>Bacteria</taxon>
        <taxon>Pseudomonadati</taxon>
        <taxon>Bacteroidota</taxon>
        <taxon>Cytophagia</taxon>
        <taxon>Cytophagales</taxon>
        <taxon>Rhodocytophagaceae</taxon>
        <taxon>Xanthocytophaga</taxon>
    </lineage>
</organism>
<dbReference type="Pfam" id="PF13689">
    <property type="entry name" value="DUF4154"/>
    <property type="match status" value="1"/>
</dbReference>
<sequence length="178" mass="19926">MKTILLNISILLYSLVPPVTITRQDGPGEVIYRVHSIYIYNFIKEIQWPDTYNNNNIVIGVLGNTEMEIELKKMATARTTSSRKITVKLFKNASEVEKTCHILYLAAEHSDGLSTVLQKVKGSSMLVITNKDGAAKFGSLINFVSEGGKPRFEMNLSAFEKSHLKYTQQLKTVAITVN</sequence>
<evidence type="ECO:0000313" key="1">
    <source>
        <dbReference type="EMBL" id="MDJ1504623.1"/>
    </source>
</evidence>
<accession>A0AAE3RBV1</accession>
<proteinExistence type="predicted"/>
<name>A0AAE3RBV1_9BACT</name>